<dbReference type="GeneID" id="80018862"/>
<evidence type="ECO:0000313" key="1">
    <source>
        <dbReference type="EMBL" id="QGJ94141.1"/>
    </source>
</evidence>
<organism evidence="1 2">
    <name type="scientific">Corynebacterium phage EmiRose</name>
    <dbReference type="NCBI Taxonomy" id="2565372"/>
    <lineage>
        <taxon>Viruses</taxon>
        <taxon>Duplodnaviria</taxon>
        <taxon>Heunggongvirae</taxon>
        <taxon>Uroviricota</taxon>
        <taxon>Caudoviricetes</taxon>
        <taxon>Emirosevirus</taxon>
        <taxon>Emirosevirus emirose</taxon>
    </lineage>
</organism>
<dbReference type="RefSeq" id="YP_010754276.1">
    <property type="nucleotide sequence ID" value="NC_073458.1"/>
</dbReference>
<evidence type="ECO:0000313" key="2">
    <source>
        <dbReference type="Proteomes" id="UP000427166"/>
    </source>
</evidence>
<protein>
    <submittedName>
        <fullName evidence="1">Head-to-tail stopper</fullName>
    </submittedName>
</protein>
<dbReference type="Proteomes" id="UP000427166">
    <property type="component" value="Segment"/>
</dbReference>
<reference evidence="1 2" key="1">
    <citation type="submission" date="2019-10" db="EMBL/GenBank/DDBJ databases">
        <authorList>
            <person name="Davis E.R."/>
            <person name="Mohamed A."/>
            <person name="Ilzat A."/>
            <person name="Sivanathan V."/>
            <person name="Garlena R.A."/>
            <person name="Russell D.A."/>
            <person name="Pope W.H."/>
            <person name="Jacobs-Sera D."/>
            <person name="Hatfull G.F."/>
        </authorList>
    </citation>
    <scope>NUCLEOTIDE SEQUENCE [LARGE SCALE GENOMIC DNA]</scope>
</reference>
<dbReference type="EMBL" id="MN586033">
    <property type="protein sequence ID" value="QGJ94141.1"/>
    <property type="molecule type" value="Genomic_DNA"/>
</dbReference>
<proteinExistence type="predicted"/>
<dbReference type="KEGG" id="vg:80018862"/>
<sequence length="117" mass="13155">MSLISHPQNAVPVIVILRKNQHRQDGSLETVEVGRVVCTGTFHEAGESDITRYESTGQAVSELQRFVTKSFPGDDLSQVLCNGVTYDVVATPRRYRNSRMTKRDVVMLTAQTQVRKF</sequence>
<keyword evidence="2" id="KW-1185">Reference proteome</keyword>
<accession>A0A649VPG7</accession>
<gene>
    <name evidence="1" type="primary">9</name>
    <name evidence="1" type="ORF">SEA_EMIROSE_9</name>
</gene>
<name>A0A649VPG7_9CAUD</name>